<keyword evidence="2" id="KW-0472">Membrane</keyword>
<feature type="non-terminal residue" evidence="5">
    <location>
        <position position="1"/>
    </location>
</feature>
<keyword evidence="2" id="KW-1133">Transmembrane helix</keyword>
<gene>
    <name evidence="5" type="ORF">PKNH_0814300</name>
</gene>
<dbReference type="Proteomes" id="UP000031513">
    <property type="component" value="Chromosome 8"/>
</dbReference>
<feature type="domain" description="Schizont-infected cell agglutination extracellular alpha" evidence="4">
    <location>
        <begin position="25"/>
        <end position="210"/>
    </location>
</feature>
<feature type="region of interest" description="Disordered" evidence="1">
    <location>
        <begin position="1"/>
        <end position="20"/>
    </location>
</feature>
<protein>
    <submittedName>
        <fullName evidence="5">SICAvar, type I</fullName>
    </submittedName>
</protein>
<dbReference type="RefSeq" id="XP_038969613.1">
    <property type="nucleotide sequence ID" value="XM_039113979.1"/>
</dbReference>
<keyword evidence="6" id="KW-1185">Reference proteome</keyword>
<evidence type="ECO:0000313" key="5">
    <source>
        <dbReference type="EMBL" id="CAA9987786.1"/>
    </source>
</evidence>
<feature type="transmembrane region" description="Helical" evidence="2">
    <location>
        <begin position="692"/>
        <end position="710"/>
    </location>
</feature>
<dbReference type="PANTHER" id="PTHR45134:SF22">
    <property type="entry name" value="G-PROTEIN COUPLED RECEPTORS FAMILY 1 PROFILE DOMAIN-CONTAINING PROTEIN"/>
    <property type="match status" value="1"/>
</dbReference>
<dbReference type="AlphaFoldDB" id="A0A679KXF0"/>
<proteinExistence type="predicted"/>
<sequence>MSTVGNGASGGVGGVGGGSSGGSTSLMEAWMKKVLEDSTGGAPGSSLNSGKDIMDKLKEDLEKIFSDLQSRFTGVEAQELADMCFKAGELFDRSSTYVRGMKTFCKGMMEVRYFISGLKSGTKKSAPVQVETTIEEHEWYPRCIVGAVALSTIYGDNCKLGEVIKKIDEEMKKKLGGHKNNGAKLDKCKGLTNADVLLGKALIGGKIREWALADKARANIDATKNKAIQRVGSVMDDRDKLCKQDQGYPSAHNQLKGNTNSMASFLGIVDSAKVENNDSPNLFDVLVNDDLTFPPETLQEALAPLVNTDGSGTVDPSKVGEVMEQLKKESETTVAEACIKKTLEQNSGADNMCQRLECMKHLWTQTNSAGAGATPGNNNFWAENDGAVKNLWDELAKAMKDNTTEKEECNKVGNKGTEASPSEKAACNYLHAGLEHLYKTPASSSTTATPSVLNNPSFRQTMGCFLLHAYAKHMKEKATCLIDAGISKAFELGENLSKQGTCTVGSSGKGQCVPCQWNNDWGSCEIKMNGSSVSNEKVQEKLKEIVKAEDNNIVAMAKQVNNVTELCDQVKCVANKWLKVKGGGKTDNWEQVWSEVKKEIPKLGGAISTPISKDRRTELENYCTGIQTVNGKPADKEACLLIAAGLKNLYDIKDGDDVEKSFKRTMRCVLLNAIADKLQDNKFPCKDEHVHVYIRMYVCTYIYLHIYVYVRMYVCVYVYICMYIHMYICICIYAYAYIYIYLQEQVWSEVKKEIPKLGGAISTPISKDRRTELENYCTGIQTVNGKPADKEACLLIAAGLKNLYDIKDGDDVEKSFKRTMRCVLLNAIADKLQDNKFPCKDEKKVAEAITKAFKQSATIMGQGEGCNKNDKCFECKRVPLSSLTDCNLGSPSNSQNLKSKIEDDLLKEGENIEMTKIKEKAIKDIC</sequence>
<dbReference type="Pfam" id="PF12878">
    <property type="entry name" value="SICA_beta"/>
    <property type="match status" value="3"/>
</dbReference>
<dbReference type="PANTHER" id="PTHR45134">
    <property type="entry name" value="OS08G0543275 PROTEIN"/>
    <property type="match status" value="1"/>
</dbReference>
<dbReference type="InterPro" id="IPR024290">
    <property type="entry name" value="SICA_extracell_a"/>
</dbReference>
<dbReference type="VEuPathDB" id="PlasmoDB:PKNH_0814300"/>
<keyword evidence="2" id="KW-0812">Transmembrane</keyword>
<evidence type="ECO:0000259" key="4">
    <source>
        <dbReference type="Pfam" id="PF12887"/>
    </source>
</evidence>
<organism evidence="5 6">
    <name type="scientific">Plasmodium knowlesi (strain H)</name>
    <dbReference type="NCBI Taxonomy" id="5851"/>
    <lineage>
        <taxon>Eukaryota</taxon>
        <taxon>Sar</taxon>
        <taxon>Alveolata</taxon>
        <taxon>Apicomplexa</taxon>
        <taxon>Aconoidasida</taxon>
        <taxon>Haemosporida</taxon>
        <taxon>Plasmodiidae</taxon>
        <taxon>Plasmodium</taxon>
        <taxon>Plasmodium (Plasmodium)</taxon>
    </lineage>
</organism>
<feature type="domain" description="Schizont-infected cell agglutination extracellular beta" evidence="3">
    <location>
        <begin position="351"/>
        <end position="526"/>
    </location>
</feature>
<feature type="domain" description="Schizont-infected cell agglutination extracellular beta" evidence="3">
    <location>
        <begin position="744"/>
        <end position="887"/>
    </location>
</feature>
<evidence type="ECO:0000259" key="3">
    <source>
        <dbReference type="Pfam" id="PF12878"/>
    </source>
</evidence>
<evidence type="ECO:0000256" key="1">
    <source>
        <dbReference type="SAM" id="MobiDB-lite"/>
    </source>
</evidence>
<dbReference type="GeneID" id="62348086"/>
<evidence type="ECO:0000313" key="6">
    <source>
        <dbReference type="Proteomes" id="UP000031513"/>
    </source>
</evidence>
<accession>A0A679KXF0</accession>
<dbReference type="EMBL" id="AM910990">
    <property type="protein sequence ID" value="CAA9987786.1"/>
    <property type="molecule type" value="Genomic_DNA"/>
</dbReference>
<feature type="transmembrane region" description="Helical" evidence="2">
    <location>
        <begin position="717"/>
        <end position="742"/>
    </location>
</feature>
<reference evidence="5 6" key="1">
    <citation type="journal article" date="2008" name="Nature">
        <title>The genome of Plasmodium knowlesi strain H, a zoonotic malaria parasite with host range from monkey to man.</title>
        <authorList>
            <person name="Pain A."/>
            <person name="Boehme U."/>
            <person name="Berry A.E."/>
            <person name="Mungall K."/>
            <person name="Finn R."/>
            <person name="Jackson A.P."/>
            <person name="Mourier T."/>
            <person name="Mistry J."/>
            <person name="Pasini E.M."/>
            <person name="Aslett M."/>
            <person name="Balasubrammaniam S."/>
            <person name="Borgwardt K."/>
            <person name="Brooks K."/>
            <person name="Carret C."/>
            <person name="Carver T.J."/>
            <person name="Cherevach I."/>
            <person name="Chillingworth T."/>
            <person name="Clarke T.G."/>
            <person name="Galinski M.R."/>
            <person name="Hall N."/>
            <person name="Harper D."/>
            <person name="Harris D."/>
            <person name="Hauser H."/>
            <person name="Ivens A."/>
            <person name="Janssen C.S."/>
            <person name="Keane T."/>
            <person name="Larke N."/>
            <person name="Lapp S."/>
            <person name="Marti M."/>
            <person name="Moule S."/>
            <person name="Meyer I.M."/>
            <person name="Ormond D."/>
            <person name="Peters N."/>
            <person name="Sanders M."/>
            <person name="Sanders S."/>
            <person name="Sergeant T.J."/>
            <person name="Simmonds M."/>
            <person name="Smith F."/>
            <person name="Squares R."/>
            <person name="Thurston S."/>
            <person name="Tivey A.R."/>
            <person name="Walker D."/>
            <person name="White B."/>
            <person name="Zuiderwijk E."/>
            <person name="Churcher C."/>
            <person name="Quail M.A."/>
            <person name="Cowman A.F."/>
            <person name="Turner C.M.R."/>
            <person name="Rajandream M.A."/>
            <person name="Kocken C.H.M."/>
            <person name="Thomas A.W."/>
            <person name="Newbold C.I."/>
            <person name="Barrell B.G."/>
            <person name="Berriman M."/>
        </authorList>
    </citation>
    <scope>NUCLEOTIDE SEQUENCE [LARGE SCALE GENOMIC DNA]</scope>
    <source>
        <strain evidence="5 6">H</strain>
    </source>
</reference>
<dbReference type="InterPro" id="IPR024285">
    <property type="entry name" value="SICA_extracell_b"/>
</dbReference>
<feature type="compositionally biased region" description="Gly residues" evidence="1">
    <location>
        <begin position="7"/>
        <end position="20"/>
    </location>
</feature>
<dbReference type="InParanoid" id="A0A679KXF0"/>
<name>A0A679KXF0_PLAKH</name>
<evidence type="ECO:0000256" key="2">
    <source>
        <dbReference type="SAM" id="Phobius"/>
    </source>
</evidence>
<dbReference type="Pfam" id="PF12887">
    <property type="entry name" value="SICA_alpha"/>
    <property type="match status" value="1"/>
</dbReference>
<feature type="domain" description="Schizont-infected cell agglutination extracellular beta" evidence="3">
    <location>
        <begin position="566"/>
        <end position="682"/>
    </location>
</feature>
<dbReference type="KEGG" id="pkn:PKNH_0814300"/>